<gene>
    <name evidence="1" type="ORF">JJL49_05235</name>
</gene>
<organism evidence="1 2">
    <name type="scientific">Enterobacter agglomerans</name>
    <name type="common">Erwinia herbicola</name>
    <name type="synonym">Pantoea agglomerans</name>
    <dbReference type="NCBI Taxonomy" id="549"/>
    <lineage>
        <taxon>Bacteria</taxon>
        <taxon>Pseudomonadati</taxon>
        <taxon>Pseudomonadota</taxon>
        <taxon>Gammaproteobacteria</taxon>
        <taxon>Enterobacterales</taxon>
        <taxon>Erwiniaceae</taxon>
        <taxon>Pantoea</taxon>
        <taxon>Pantoea agglomerans group</taxon>
    </lineage>
</organism>
<sequence length="87" mass="9964">MEKSEIEQTLKNEIKLINHYSDSVEIDAEVKLREILDSVDILQFVYKINKDYGLSFGSNIGDEKYLDTLDGVVSWVHSAINKKAEDD</sequence>
<evidence type="ECO:0000313" key="2">
    <source>
        <dbReference type="Proteomes" id="UP000633731"/>
    </source>
</evidence>
<name>A0ACC5RIV4_ENTAG</name>
<evidence type="ECO:0000313" key="1">
    <source>
        <dbReference type="EMBL" id="MBK4724632.1"/>
    </source>
</evidence>
<protein>
    <submittedName>
        <fullName evidence="1">Uncharacterized protein</fullName>
    </submittedName>
</protein>
<keyword evidence="2" id="KW-1185">Reference proteome</keyword>
<reference evidence="1" key="1">
    <citation type="submission" date="2021-01" db="EMBL/GenBank/DDBJ databases">
        <title>Draft genome of Pantoea agglomerans Eh 335.</title>
        <authorList>
            <person name="Emsley S.A."/>
            <person name="Oline D.K."/>
            <person name="Saw J.H."/>
            <person name="Ushijima B."/>
            <person name="Videau P."/>
            <person name="Koyack M.J."/>
        </authorList>
    </citation>
    <scope>NUCLEOTIDE SEQUENCE</scope>
    <source>
        <strain evidence="1">Eh 335</strain>
    </source>
</reference>
<proteinExistence type="predicted"/>
<dbReference type="EMBL" id="JAEOXF010000002">
    <property type="protein sequence ID" value="MBK4724632.1"/>
    <property type="molecule type" value="Genomic_DNA"/>
</dbReference>
<dbReference type="Proteomes" id="UP000633731">
    <property type="component" value="Unassembled WGS sequence"/>
</dbReference>
<comment type="caution">
    <text evidence="1">The sequence shown here is derived from an EMBL/GenBank/DDBJ whole genome shotgun (WGS) entry which is preliminary data.</text>
</comment>
<accession>A0ACC5RIV4</accession>